<name>A0AAJ6VXH3_9ACAR</name>
<dbReference type="PANTHER" id="PTHR45913:SF22">
    <property type="entry name" value="SCAN BOX DOMAIN-CONTAINING PROTEIN"/>
    <property type="match status" value="1"/>
</dbReference>
<feature type="non-terminal residue" evidence="2">
    <location>
        <position position="254"/>
    </location>
</feature>
<dbReference type="AlphaFoldDB" id="A0AAJ6VXH3"/>
<proteinExistence type="predicted"/>
<protein>
    <submittedName>
        <fullName evidence="2">Zinc finger BED domain-containing protein 5-like</fullName>
    </submittedName>
</protein>
<sequence length="254" mass="28880">MSGKRKIRRRYSEDFLKHGFIAAKHDEWSPFCLLCQTSLTNESMRRGRLETHLRVKHPNHALFRIDFFRSLKERNEQAPTIARLFSSASSSNSRIHEASYELSLLIAKLGKSHCIGEQLVKPATSLFLSTVLRVDDKDLRALPLSKNTVGRRIDEMAKDVETQLIGRLTQVKFSLQLDESTIRDSEALHLAYVRYIDDADLKEEMLFCESLKTTTRAVDIFGLVREYLSGNEIPFENIVSCTADGAPATMGKKS</sequence>
<dbReference type="PANTHER" id="PTHR45913">
    <property type="entry name" value="EPM2A-INTERACTING PROTEIN 1"/>
    <property type="match status" value="1"/>
</dbReference>
<organism evidence="1 2">
    <name type="scientific">Galendromus occidentalis</name>
    <name type="common">western predatory mite</name>
    <dbReference type="NCBI Taxonomy" id="34638"/>
    <lineage>
        <taxon>Eukaryota</taxon>
        <taxon>Metazoa</taxon>
        <taxon>Ecdysozoa</taxon>
        <taxon>Arthropoda</taxon>
        <taxon>Chelicerata</taxon>
        <taxon>Arachnida</taxon>
        <taxon>Acari</taxon>
        <taxon>Parasitiformes</taxon>
        <taxon>Mesostigmata</taxon>
        <taxon>Gamasina</taxon>
        <taxon>Phytoseioidea</taxon>
        <taxon>Phytoseiidae</taxon>
        <taxon>Typhlodrominae</taxon>
        <taxon>Galendromus</taxon>
    </lineage>
</organism>
<dbReference type="KEGG" id="goe:100899603"/>
<keyword evidence="1" id="KW-1185">Reference proteome</keyword>
<dbReference type="RefSeq" id="XP_003742089.1">
    <property type="nucleotide sequence ID" value="XM_003742041.1"/>
</dbReference>
<evidence type="ECO:0000313" key="1">
    <source>
        <dbReference type="Proteomes" id="UP000694867"/>
    </source>
</evidence>
<dbReference type="Proteomes" id="UP000694867">
    <property type="component" value="Unplaced"/>
</dbReference>
<dbReference type="GeneID" id="100899603"/>
<gene>
    <name evidence="2" type="primary">LOC100899603</name>
</gene>
<accession>A0AAJ6VXH3</accession>
<evidence type="ECO:0000313" key="2">
    <source>
        <dbReference type="RefSeq" id="XP_003742089.1"/>
    </source>
</evidence>
<reference evidence="2" key="1">
    <citation type="submission" date="2025-08" db="UniProtKB">
        <authorList>
            <consortium name="RefSeq"/>
        </authorList>
    </citation>
    <scope>IDENTIFICATION</scope>
</reference>